<organism evidence="1">
    <name type="scientific">marine sediment metagenome</name>
    <dbReference type="NCBI Taxonomy" id="412755"/>
    <lineage>
        <taxon>unclassified sequences</taxon>
        <taxon>metagenomes</taxon>
        <taxon>ecological metagenomes</taxon>
    </lineage>
</organism>
<name>X1V9D5_9ZZZZ</name>
<comment type="caution">
    <text evidence="1">The sequence shown here is derived from an EMBL/GenBank/DDBJ whole genome shotgun (WGS) entry which is preliminary data.</text>
</comment>
<reference evidence="1" key="1">
    <citation type="journal article" date="2014" name="Front. Microbiol.">
        <title>High frequency of phylogenetically diverse reductive dehalogenase-homologous genes in deep subseafloor sedimentary metagenomes.</title>
        <authorList>
            <person name="Kawai M."/>
            <person name="Futagami T."/>
            <person name="Toyoda A."/>
            <person name="Takaki Y."/>
            <person name="Nishi S."/>
            <person name="Hori S."/>
            <person name="Arai W."/>
            <person name="Tsubouchi T."/>
            <person name="Morono Y."/>
            <person name="Uchiyama I."/>
            <person name="Ito T."/>
            <person name="Fujiyama A."/>
            <person name="Inagaki F."/>
            <person name="Takami H."/>
        </authorList>
    </citation>
    <scope>NUCLEOTIDE SEQUENCE</scope>
    <source>
        <strain evidence="1">Expedition CK06-06</strain>
    </source>
</reference>
<evidence type="ECO:0000313" key="1">
    <source>
        <dbReference type="EMBL" id="GAJ13167.1"/>
    </source>
</evidence>
<gene>
    <name evidence="1" type="ORF">S12H4_47767</name>
</gene>
<proteinExistence type="predicted"/>
<dbReference type="AlphaFoldDB" id="X1V9D5"/>
<protein>
    <submittedName>
        <fullName evidence="1">Uncharacterized protein</fullName>
    </submittedName>
</protein>
<dbReference type="EMBL" id="BARW01029779">
    <property type="protein sequence ID" value="GAJ13167.1"/>
    <property type="molecule type" value="Genomic_DNA"/>
</dbReference>
<sequence length="54" mass="6270">MKLRNQGPGWFHEEAKGVEYSAGLNPAKRLKGYKTLRRILRDSVDLAKKRFLEP</sequence>
<accession>X1V9D5</accession>